<dbReference type="PANTHER" id="PTHR46401">
    <property type="entry name" value="GLYCOSYLTRANSFERASE WBBK-RELATED"/>
    <property type="match status" value="1"/>
</dbReference>
<gene>
    <name evidence="3" type="ORF">A9Q68_03665</name>
</gene>
<comment type="caution">
    <text evidence="3">The sequence shown here is derived from an EMBL/GenBank/DDBJ whole genome shotgun (WGS) entry which is preliminary data.</text>
</comment>
<dbReference type="AlphaFoldDB" id="A0A1L8MPJ6"/>
<dbReference type="GO" id="GO:0016757">
    <property type="term" value="F:glycosyltransferase activity"/>
    <property type="evidence" value="ECO:0007669"/>
    <property type="project" value="InterPro"/>
</dbReference>
<keyword evidence="4" id="KW-1185">Reference proteome</keyword>
<dbReference type="STRING" id="1856638.A9Q68_03665"/>
<name>A0A1L8MPJ6_9STRE</name>
<dbReference type="NCBIfam" id="NF046071">
    <property type="entry name" value="B1-4RhmsylTfaseCps2T"/>
    <property type="match status" value="1"/>
</dbReference>
<dbReference type="OrthoDB" id="9792269at2"/>
<evidence type="ECO:0000259" key="2">
    <source>
        <dbReference type="Pfam" id="PF09314"/>
    </source>
</evidence>
<evidence type="ECO:0000313" key="3">
    <source>
        <dbReference type="EMBL" id="OJF72656.1"/>
    </source>
</evidence>
<accession>A0A1L8MPJ6</accession>
<evidence type="ECO:0000313" key="4">
    <source>
        <dbReference type="Proteomes" id="UP000182015"/>
    </source>
</evidence>
<dbReference type="Pfam" id="PF09314">
    <property type="entry name" value="DUF1972"/>
    <property type="match status" value="1"/>
</dbReference>
<dbReference type="RefSeq" id="WP_071793338.1">
    <property type="nucleotide sequence ID" value="NZ_LZDD01000001.1"/>
</dbReference>
<keyword evidence="3" id="KW-0808">Transferase</keyword>
<organism evidence="3 4">
    <name type="scientific">Streptococcus bovimastitidis</name>
    <dbReference type="NCBI Taxonomy" id="1856638"/>
    <lineage>
        <taxon>Bacteria</taxon>
        <taxon>Bacillati</taxon>
        <taxon>Bacillota</taxon>
        <taxon>Bacilli</taxon>
        <taxon>Lactobacillales</taxon>
        <taxon>Streptococcaceae</taxon>
        <taxon>Streptococcus</taxon>
    </lineage>
</organism>
<feature type="domain" description="Glycosyl transferase family 1" evidence="1">
    <location>
        <begin position="202"/>
        <end position="346"/>
    </location>
</feature>
<protein>
    <submittedName>
        <fullName evidence="3">Glycosyl transferase</fullName>
    </submittedName>
</protein>
<dbReference type="Proteomes" id="UP000182015">
    <property type="component" value="Unassembled WGS sequence"/>
</dbReference>
<proteinExistence type="predicted"/>
<feature type="domain" description="DUF1972" evidence="2">
    <location>
        <begin position="1"/>
        <end position="185"/>
    </location>
</feature>
<evidence type="ECO:0000259" key="1">
    <source>
        <dbReference type="Pfam" id="PF00534"/>
    </source>
</evidence>
<dbReference type="PANTHER" id="PTHR46401:SF8">
    <property type="entry name" value="BLL6006 PROTEIN"/>
    <property type="match status" value="1"/>
</dbReference>
<dbReference type="Pfam" id="PF00534">
    <property type="entry name" value="Glycos_transf_1"/>
    <property type="match status" value="1"/>
</dbReference>
<reference evidence="4" key="1">
    <citation type="submission" date="2016-06" db="EMBL/GenBank/DDBJ databases">
        <authorList>
            <person name="de Vries S.P.W."/>
            <person name="Hadjirin N.F."/>
            <person name="Lay E.M."/>
            <person name="Zadoks R.N."/>
            <person name="Peacock S.J."/>
            <person name="Parkhill J."/>
            <person name="Grant A.J."/>
            <person name="Mcdougall S."/>
            <person name="Holmes M.A."/>
        </authorList>
    </citation>
    <scope>NUCLEOTIDE SEQUENCE [LARGE SCALE GENOMIC DNA]</scope>
    <source>
        <strain evidence="4">NZ1587</strain>
    </source>
</reference>
<dbReference type="SUPFAM" id="SSF53756">
    <property type="entry name" value="UDP-Glycosyltransferase/glycogen phosphorylase"/>
    <property type="match status" value="1"/>
</dbReference>
<dbReference type="Gene3D" id="3.40.50.2000">
    <property type="entry name" value="Glycogen Phosphorylase B"/>
    <property type="match status" value="2"/>
</dbReference>
<sequence length="384" mass="44456">MQDVFIIGSRGLPAKYGGFETFVEELISHQKSGDIRYHVACLSDSKHKEHFDFKGIDCFYLNPPKIGPARVIAYDMMAINYALKLCDRQNIKNPIFYILGNTIGAFIGSFAKKIKKHTGQFFINPDGLEWKRSKWSKPVQWYLKYAEKQMTKKADLVISDNLGIETYIKEAYPWAKTKFIAYGTDTEPSTLTFEEDKVRDYFNQFQISEKNYYLVIGRFVPENNYETIIKEFMASQTERDLVVICNHEGNGFFEALKSTTHFEKDQRVKFVGTQYDRQLLTYIRENAFAYIHGHEVGGTNPGLLEALAHTNLNLVFNVDFNKSVAKTGALYWTKDDKVLAQLIESVDGRHNYDDLGRQAKEIIQKEYTWDKIVSEYEALFLNEN</sequence>
<dbReference type="InterPro" id="IPR001296">
    <property type="entry name" value="Glyco_trans_1"/>
</dbReference>
<dbReference type="EMBL" id="LZDD01000001">
    <property type="protein sequence ID" value="OJF72656.1"/>
    <property type="molecule type" value="Genomic_DNA"/>
</dbReference>
<dbReference type="InterPro" id="IPR015393">
    <property type="entry name" value="DUF1972"/>
</dbReference>